<evidence type="ECO:0000313" key="6">
    <source>
        <dbReference type="Proteomes" id="UP000320055"/>
    </source>
</evidence>
<proteinExistence type="predicted"/>
<evidence type="ECO:0000313" key="4">
    <source>
        <dbReference type="EMBL" id="VEP14885.1"/>
    </source>
</evidence>
<dbReference type="RefSeq" id="WP_144873729.1">
    <property type="nucleotide sequence ID" value="NZ_LR214037.1"/>
</dbReference>
<keyword evidence="1" id="KW-0051">Antiviral defense</keyword>
<dbReference type="Proteomes" id="UP000320055">
    <property type="component" value="Unassembled WGS sequence"/>
</dbReference>
<keyword evidence="6" id="KW-1185">Reference proteome</keyword>
<reference evidence="5 6" key="1">
    <citation type="submission" date="2019-01" db="EMBL/GenBank/DDBJ databases">
        <authorList>
            <person name="Brito A."/>
        </authorList>
    </citation>
    <scope>NUCLEOTIDE SEQUENCE [LARGE SCALE GENOMIC DNA]</scope>
    <source>
        <strain evidence="5">1</strain>
    </source>
</reference>
<name>A0A563VTX5_9CYAN</name>
<evidence type="ECO:0000259" key="3">
    <source>
        <dbReference type="Pfam" id="PF03787"/>
    </source>
</evidence>
<feature type="domain" description="CRISPR type III-associated protein" evidence="3">
    <location>
        <begin position="82"/>
        <end position="314"/>
    </location>
</feature>
<dbReference type="AlphaFoldDB" id="A0A563VTX5"/>
<evidence type="ECO:0000256" key="1">
    <source>
        <dbReference type="ARBA" id="ARBA00023118"/>
    </source>
</evidence>
<dbReference type="EMBL" id="CAACVJ010000218">
    <property type="protein sequence ID" value="VEP14885.1"/>
    <property type="molecule type" value="Genomic_DNA"/>
</dbReference>
<dbReference type="OrthoDB" id="516417at2"/>
<feature type="region of interest" description="Disordered" evidence="2">
    <location>
        <begin position="1"/>
        <end position="51"/>
    </location>
</feature>
<protein>
    <recommendedName>
        <fullName evidence="3">CRISPR type III-associated protein domain-containing protein</fullName>
    </recommendedName>
</protein>
<evidence type="ECO:0000313" key="5">
    <source>
        <dbReference type="EMBL" id="VEP14900.1"/>
    </source>
</evidence>
<evidence type="ECO:0000256" key="2">
    <source>
        <dbReference type="SAM" id="MobiDB-lite"/>
    </source>
</evidence>
<dbReference type="InterPro" id="IPR005537">
    <property type="entry name" value="RAMP_III_fam"/>
</dbReference>
<dbReference type="Pfam" id="PF03787">
    <property type="entry name" value="RAMPs"/>
    <property type="match status" value="1"/>
</dbReference>
<sequence>MTTTSLPDKLPDWYGLEEPKTNNQSASQGDIAKSKKPILKQKQPDKGWSPQTTHIKNITETWWGKDIPPANQTPSTIELDNLSILSPLQIGGGALPEGHNLPAQISGVSCIPGSSLRGSFLRWIVSLCQEYERSIIILTWYKCFPQLVINNPSLSSKIAILVKKLERNNLEEASLSEEEYLFWDSYLFRQDRSIGWKPKAIRFETTYLKNLTAFPLHPQQDWQVFGKKDNKLAVMWQFPAIAPQNTPKNSTTKNKAIERFSKNKNSDDNPISPLKITFHNSLASNQKEFVSKQLRMMLLYQGLGKGLASGFGRIGNKNKIPPGKWKIKLKGMKPAIENKKDYRWSPQVLRACLRGHFIRLALTMLNRDDAIALTNTIFGSSDKLGQLSLTSYLVEIKNRATSNSKKLYSNIPKNIVDEIWIINVDCNREFHFLIDNLLSFTSQIGGLGRGWRRPRHHVEREKEGKDGQLIPFSLYFGSSFEVNSSSIEQEEIALIHNLQSQIKQLAIFYQITTEFPQKTLDDNLNGAIISLWKSKQNIKQHYRNELIHCICSTNKRRRNNQERPDWCGDNESRPSGYAISDRGHYNLVSVFDSEMHKLLINEEIAALDFNLWNNVWSCC</sequence>
<dbReference type="EMBL" id="CAACVJ010000219">
    <property type="protein sequence ID" value="VEP14900.1"/>
    <property type="molecule type" value="Genomic_DNA"/>
</dbReference>
<dbReference type="GO" id="GO:0051607">
    <property type="term" value="P:defense response to virus"/>
    <property type="evidence" value="ECO:0007669"/>
    <property type="project" value="UniProtKB-KW"/>
</dbReference>
<organism evidence="5 6">
    <name type="scientific">Hyella patelloides LEGE 07179</name>
    <dbReference type="NCBI Taxonomy" id="945734"/>
    <lineage>
        <taxon>Bacteria</taxon>
        <taxon>Bacillati</taxon>
        <taxon>Cyanobacteriota</taxon>
        <taxon>Cyanophyceae</taxon>
        <taxon>Pleurocapsales</taxon>
        <taxon>Hyellaceae</taxon>
        <taxon>Hyella</taxon>
    </lineage>
</organism>
<accession>A0A563VTX5</accession>
<gene>
    <name evidence="4" type="ORF">H1P_2950004</name>
    <name evidence="5" type="ORF">H1P_2960008</name>
</gene>